<dbReference type="Gene3D" id="2.60.120.200">
    <property type="match status" value="1"/>
</dbReference>
<evidence type="ECO:0000256" key="1">
    <source>
        <dbReference type="SAM" id="SignalP"/>
    </source>
</evidence>
<dbReference type="InterPro" id="IPR013320">
    <property type="entry name" value="ConA-like_dom_sf"/>
</dbReference>
<feature type="chain" id="PRO_5035269657" description="LamG domain-containing protein" evidence="1">
    <location>
        <begin position="24"/>
        <end position="279"/>
    </location>
</feature>
<dbReference type="Pfam" id="PF13385">
    <property type="entry name" value="Laminin_G_3"/>
    <property type="match status" value="1"/>
</dbReference>
<reference evidence="2" key="2">
    <citation type="submission" date="2020-09" db="EMBL/GenBank/DDBJ databases">
        <authorList>
            <person name="Sun Q."/>
            <person name="Kim S."/>
        </authorList>
    </citation>
    <scope>NUCLEOTIDE SEQUENCE</scope>
    <source>
        <strain evidence="2">KCTC 12870</strain>
    </source>
</reference>
<dbReference type="EMBL" id="BMXG01000001">
    <property type="protein sequence ID" value="GHB91150.1"/>
    <property type="molecule type" value="Genomic_DNA"/>
</dbReference>
<evidence type="ECO:0000313" key="3">
    <source>
        <dbReference type="Proteomes" id="UP000642829"/>
    </source>
</evidence>
<feature type="signal peptide" evidence="1">
    <location>
        <begin position="1"/>
        <end position="23"/>
    </location>
</feature>
<gene>
    <name evidence="2" type="ORF">GCM10007047_02630</name>
</gene>
<evidence type="ECO:0008006" key="4">
    <source>
        <dbReference type="Google" id="ProtNLM"/>
    </source>
</evidence>
<dbReference type="RefSeq" id="WP_189511053.1">
    <property type="nucleotide sequence ID" value="NZ_BMXG01000001.1"/>
</dbReference>
<name>A0A8J3GC15_9BACT</name>
<protein>
    <recommendedName>
        <fullName evidence="4">LamG domain-containing protein</fullName>
    </recommendedName>
</protein>
<evidence type="ECO:0000313" key="2">
    <source>
        <dbReference type="EMBL" id="GHB91150.1"/>
    </source>
</evidence>
<accession>A0A8J3GC15</accession>
<proteinExistence type="predicted"/>
<dbReference type="Proteomes" id="UP000642829">
    <property type="component" value="Unassembled WGS sequence"/>
</dbReference>
<keyword evidence="3" id="KW-1185">Reference proteome</keyword>
<dbReference type="AlphaFoldDB" id="A0A8J3GC15"/>
<keyword evidence="1" id="KW-0732">Signal</keyword>
<comment type="caution">
    <text evidence="2">The sequence shown here is derived from an EMBL/GenBank/DDBJ whole genome shotgun (WGS) entry which is preliminary data.</text>
</comment>
<organism evidence="2 3">
    <name type="scientific">Cerasicoccus arenae</name>
    <dbReference type="NCBI Taxonomy" id="424488"/>
    <lineage>
        <taxon>Bacteria</taxon>
        <taxon>Pseudomonadati</taxon>
        <taxon>Verrucomicrobiota</taxon>
        <taxon>Opitutia</taxon>
        <taxon>Puniceicoccales</taxon>
        <taxon>Cerasicoccaceae</taxon>
        <taxon>Cerasicoccus</taxon>
    </lineage>
</organism>
<dbReference type="SUPFAM" id="SSF49899">
    <property type="entry name" value="Concanavalin A-like lectins/glucanases"/>
    <property type="match status" value="1"/>
</dbReference>
<reference evidence="2" key="1">
    <citation type="journal article" date="2014" name="Int. J. Syst. Evol. Microbiol.">
        <title>Complete genome sequence of Corynebacterium casei LMG S-19264T (=DSM 44701T), isolated from a smear-ripened cheese.</title>
        <authorList>
            <consortium name="US DOE Joint Genome Institute (JGI-PGF)"/>
            <person name="Walter F."/>
            <person name="Albersmeier A."/>
            <person name="Kalinowski J."/>
            <person name="Ruckert C."/>
        </authorList>
    </citation>
    <scope>NUCLEOTIDE SEQUENCE</scope>
    <source>
        <strain evidence="2">KCTC 12870</strain>
    </source>
</reference>
<sequence length="279" mass="30413">MKNKISQFVSLANVILLTSGALAAETLLYEFTFNDNSQNELTQSSGDESLTLNFTSFVNANSDERIATDLYGARGSGVSGKSDDLAYDNTNSPSLGCMAQARDASNPVNDLKFFTLSGWFKSTGPGSYSRIIEIGKTALFFSEMEGASTQRIEFSTRINDMSSDPERVSTNLDHGIKGEWVFFAVTYDGSSGEANIYVGSETLRVESMAVAIFAKGKVVSGEGQRFSIGNSSYHDNQRPFEGYLDNIRVWGSSDDSSAALNMKEVQSVMANDLKNRTLR</sequence>